<name>A0A7J6V4S6_THATH</name>
<keyword evidence="3" id="KW-0547">Nucleotide-binding</keyword>
<dbReference type="PANTHER" id="PTHR33494">
    <property type="entry name" value="OS02G0793800 PROTEIN"/>
    <property type="match status" value="1"/>
</dbReference>
<evidence type="ECO:0000259" key="2">
    <source>
        <dbReference type="Pfam" id="PF24818"/>
    </source>
</evidence>
<evidence type="ECO:0000256" key="1">
    <source>
        <dbReference type="SAM" id="MobiDB-lite"/>
    </source>
</evidence>
<dbReference type="Pfam" id="PF24818">
    <property type="entry name" value="PH_TRF2_HOY1"/>
    <property type="match status" value="1"/>
</dbReference>
<keyword evidence="3" id="KW-0067">ATP-binding</keyword>
<evidence type="ECO:0000313" key="4">
    <source>
        <dbReference type="Proteomes" id="UP000554482"/>
    </source>
</evidence>
<sequence length="457" mass="52123">EIGHLNLFKESRLLGLSLKKTPSFAELIEAKLYNQKNKSQSTACKRPKRKKVEDKWKAAGFNAKFLKIGSWERRAIRELDLVAKCYYAKRKLVWEMLDNGLKSKIEVQWEDISAIRATITKNNTAVLEIELKNVPLFLREVNPQPRRHTKWQQSADFTGGQAPKYRRHYIEFEEKTFRSHYERILQCDKRLFMLSQQPFPSDRSPYFNLDMSGFQDISFEYNRPKPQYSSMMQFPQYVNPYVPFHQAQKFTSYNNLASSISGHGRNHNFGYGSTLNCGGNVKVGNDHMERRDQAQHFPLPTSTINQGQQALLGHPVSLQGPISFGIKLFRPPSSNSILKDMANQLNEPVPTTAADEQRLMARINSMCNLLELSPEQPPINDTNTSNIENSHSTNNSSSTSSWSTDESNGNGGLMTQESVNWLPTAEMETSSLQNQRIPSFSNLFLDPEFAALAAELN</sequence>
<dbReference type="PANTHER" id="PTHR33494:SF5">
    <property type="entry name" value="F10A16.6 PROTEIN"/>
    <property type="match status" value="1"/>
</dbReference>
<reference evidence="3 4" key="1">
    <citation type="submission" date="2020-06" db="EMBL/GenBank/DDBJ databases">
        <title>Transcriptomic and genomic resources for Thalictrum thalictroides and T. hernandezii: Facilitating candidate gene discovery in an emerging model plant lineage.</title>
        <authorList>
            <person name="Arias T."/>
            <person name="Riano-Pachon D.M."/>
            <person name="Di Stilio V.S."/>
        </authorList>
    </citation>
    <scope>NUCLEOTIDE SEQUENCE [LARGE SCALE GENOMIC DNA]</scope>
    <source>
        <strain evidence="4">cv. WT478/WT964</strain>
        <tissue evidence="3">Leaves</tissue>
    </source>
</reference>
<dbReference type="EMBL" id="JABWDY010038309">
    <property type="protein sequence ID" value="KAF5179807.1"/>
    <property type="molecule type" value="Genomic_DNA"/>
</dbReference>
<organism evidence="3 4">
    <name type="scientific">Thalictrum thalictroides</name>
    <name type="common">Rue-anemone</name>
    <name type="synonym">Anemone thalictroides</name>
    <dbReference type="NCBI Taxonomy" id="46969"/>
    <lineage>
        <taxon>Eukaryota</taxon>
        <taxon>Viridiplantae</taxon>
        <taxon>Streptophyta</taxon>
        <taxon>Embryophyta</taxon>
        <taxon>Tracheophyta</taxon>
        <taxon>Spermatophyta</taxon>
        <taxon>Magnoliopsida</taxon>
        <taxon>Ranunculales</taxon>
        <taxon>Ranunculaceae</taxon>
        <taxon>Thalictroideae</taxon>
        <taxon>Thalictrum</taxon>
    </lineage>
</organism>
<accession>A0A7J6V4S6</accession>
<proteinExistence type="predicted"/>
<dbReference type="InterPro" id="IPR057939">
    <property type="entry name" value="TRF2_HOY1_PH"/>
</dbReference>
<feature type="domain" description="TRF2/HOY1 PH-like" evidence="2">
    <location>
        <begin position="61"/>
        <end position="176"/>
    </location>
</feature>
<protein>
    <submittedName>
        <fullName evidence="3">Atp-dependent dna helicase</fullName>
    </submittedName>
</protein>
<dbReference type="Proteomes" id="UP000554482">
    <property type="component" value="Unassembled WGS sequence"/>
</dbReference>
<keyword evidence="3" id="KW-0347">Helicase</keyword>
<dbReference type="GO" id="GO:0004386">
    <property type="term" value="F:helicase activity"/>
    <property type="evidence" value="ECO:0007669"/>
    <property type="project" value="UniProtKB-KW"/>
</dbReference>
<keyword evidence="4" id="KW-1185">Reference proteome</keyword>
<comment type="caution">
    <text evidence="3">The sequence shown here is derived from an EMBL/GenBank/DDBJ whole genome shotgun (WGS) entry which is preliminary data.</text>
</comment>
<dbReference type="AlphaFoldDB" id="A0A7J6V4S6"/>
<feature type="compositionally biased region" description="Low complexity" evidence="1">
    <location>
        <begin position="382"/>
        <end position="408"/>
    </location>
</feature>
<keyword evidence="3" id="KW-0378">Hydrolase</keyword>
<evidence type="ECO:0000313" key="3">
    <source>
        <dbReference type="EMBL" id="KAF5179807.1"/>
    </source>
</evidence>
<feature type="non-terminal residue" evidence="3">
    <location>
        <position position="1"/>
    </location>
</feature>
<feature type="region of interest" description="Disordered" evidence="1">
    <location>
        <begin position="373"/>
        <end position="415"/>
    </location>
</feature>
<dbReference type="OrthoDB" id="6159439at2759"/>
<gene>
    <name evidence="3" type="ORF">FRX31_030606</name>
</gene>